<evidence type="ECO:0000259" key="10">
    <source>
        <dbReference type="Pfam" id="PF00905"/>
    </source>
</evidence>
<dbReference type="GO" id="GO:0071555">
    <property type="term" value="P:cell wall organization"/>
    <property type="evidence" value="ECO:0007669"/>
    <property type="project" value="TreeGrafter"/>
</dbReference>
<dbReference type="GO" id="GO:0046677">
    <property type="term" value="P:response to antibiotic"/>
    <property type="evidence" value="ECO:0007669"/>
    <property type="project" value="UniProtKB-UniRule"/>
</dbReference>
<dbReference type="Pfam" id="PF05223">
    <property type="entry name" value="MecA_N"/>
    <property type="match status" value="1"/>
</dbReference>
<evidence type="ECO:0000256" key="3">
    <source>
        <dbReference type="ARBA" id="ARBA00007898"/>
    </source>
</evidence>
<gene>
    <name evidence="13" type="ORF">IE331_06920</name>
</gene>
<comment type="subcellular location">
    <subcellularLocation>
        <location evidence="1">Membrane</location>
    </subcellularLocation>
</comment>
<dbReference type="GO" id="GO:0005886">
    <property type="term" value="C:plasma membrane"/>
    <property type="evidence" value="ECO:0007669"/>
    <property type="project" value="TreeGrafter"/>
</dbReference>
<organism evidence="13 14">
    <name type="scientific">Nocardioides donggukensis</name>
    <dbReference type="NCBI Taxonomy" id="2774019"/>
    <lineage>
        <taxon>Bacteria</taxon>
        <taxon>Bacillati</taxon>
        <taxon>Actinomycetota</taxon>
        <taxon>Actinomycetes</taxon>
        <taxon>Propionibacteriales</taxon>
        <taxon>Nocardioidaceae</taxon>
        <taxon>Nocardioides</taxon>
    </lineage>
</organism>
<dbReference type="InterPro" id="IPR036138">
    <property type="entry name" value="PBP_dimer_sf"/>
</dbReference>
<dbReference type="SUPFAM" id="SSF56601">
    <property type="entry name" value="beta-lactamase/transpeptidase-like"/>
    <property type="match status" value="1"/>
</dbReference>
<dbReference type="PANTHER" id="PTHR30627:SF24">
    <property type="entry name" value="PENICILLIN-BINDING PROTEIN 4B"/>
    <property type="match status" value="1"/>
</dbReference>
<dbReference type="GO" id="GO:0071972">
    <property type="term" value="F:peptidoglycan L,D-transpeptidase activity"/>
    <property type="evidence" value="ECO:0007669"/>
    <property type="project" value="TreeGrafter"/>
</dbReference>
<accession>A0A927K2W5</accession>
<sequence>MLFSAAACTSSDDGADDVSDEGAAALAGELASALTARQVEGVPGADQEALERILPDLAATVTAGGVETEDDTATATLSWEWETPGEAWRYDTQAELTREGETWRVVWDASLVEPSLTADERLRVDTLDARRGDIVGAGDRPIVTDRSVVRFGIDRTRVRPARAVASARALAALLDVAAAPYAARVEKAGEKAFVEAIVLRADDARQVDGARLRRIKGAVGIGTEMPLAPTREFAAPLLGRVGPATAEIVEESDGAVEAGDVVGLSGLQARYEERLAGQDGIRVQAAGGTEDRVLFTADEQNGEPLRTTLDVRLQTQAEQALSATGPASALVALRPSTGDIVAAASGPGSGGLNTATFGQYAPGSTFKVVSALALLRAGVGPGDPVPCTPSVTVDGKRFTNYDDYPASALGRIPLRSAVANSCNTALISQSDRLTGKDLAAAAAALGVGVDHDVGFPAFFGTVPAPGSETGKAAALIGQGTVQASPLAMAAVAASVVEGRAVLPRLLPDVDVERVDPSQPLTGAEAGALRAMMRAVVTEGSASFLADVPGAPVGAKTGTAEYGTGTPLPTHTWLIAHQGDLAVAVFVETGRSGSQTSGPILERFLRAAR</sequence>
<protein>
    <recommendedName>
        <fullName evidence="4 9">Beta-lactamase</fullName>
        <ecNumber evidence="4 9">3.5.2.6</ecNumber>
    </recommendedName>
</protein>
<name>A0A927K2W5_9ACTN</name>
<dbReference type="AlphaFoldDB" id="A0A927K2W5"/>
<dbReference type="InterPro" id="IPR050515">
    <property type="entry name" value="Beta-lactam/transpept"/>
</dbReference>
<dbReference type="Gene3D" id="3.90.1310.10">
    <property type="entry name" value="Penicillin-binding protein 2a (Domain 2)"/>
    <property type="match status" value="1"/>
</dbReference>
<evidence type="ECO:0000256" key="4">
    <source>
        <dbReference type="ARBA" id="ARBA00012865"/>
    </source>
</evidence>
<feature type="domain" description="Penicillin-binding protein transpeptidase" evidence="10">
    <location>
        <begin position="330"/>
        <end position="603"/>
    </location>
</feature>
<evidence type="ECO:0000256" key="7">
    <source>
        <dbReference type="ARBA" id="ARBA00023136"/>
    </source>
</evidence>
<dbReference type="GO" id="GO:0008800">
    <property type="term" value="F:beta-lactamase activity"/>
    <property type="evidence" value="ECO:0007669"/>
    <property type="project" value="UniProtKB-UniRule"/>
</dbReference>
<dbReference type="EC" id="3.5.2.6" evidence="4 9"/>
<keyword evidence="8 9" id="KW-0046">Antibiotic resistance</keyword>
<proteinExistence type="inferred from homology"/>
<keyword evidence="7" id="KW-0472">Membrane</keyword>
<evidence type="ECO:0000313" key="14">
    <source>
        <dbReference type="Proteomes" id="UP000616839"/>
    </source>
</evidence>
<evidence type="ECO:0000256" key="5">
    <source>
        <dbReference type="ARBA" id="ARBA00022729"/>
    </source>
</evidence>
<dbReference type="Gene3D" id="3.40.710.10">
    <property type="entry name" value="DD-peptidase/beta-lactamase superfamily"/>
    <property type="match status" value="1"/>
</dbReference>
<evidence type="ECO:0000256" key="6">
    <source>
        <dbReference type="ARBA" id="ARBA00022801"/>
    </source>
</evidence>
<dbReference type="InterPro" id="IPR007887">
    <property type="entry name" value="MecA_N"/>
</dbReference>
<dbReference type="InterPro" id="IPR032710">
    <property type="entry name" value="NTF2-like_dom_sf"/>
</dbReference>
<dbReference type="PROSITE" id="PS00337">
    <property type="entry name" value="BETA_LACTAMASE_D"/>
    <property type="match status" value="1"/>
</dbReference>
<comment type="similarity">
    <text evidence="3 9">Belongs to the class-D beta-lactamase family.</text>
</comment>
<dbReference type="InterPro" id="IPR002137">
    <property type="entry name" value="Beta-lactam_class-D_AS"/>
</dbReference>
<dbReference type="Pfam" id="PF03717">
    <property type="entry name" value="PBP_dimer"/>
    <property type="match status" value="1"/>
</dbReference>
<keyword evidence="6 9" id="KW-0378">Hydrolase</keyword>
<dbReference type="SUPFAM" id="SSF54427">
    <property type="entry name" value="NTF2-like"/>
    <property type="match status" value="1"/>
</dbReference>
<evidence type="ECO:0000259" key="12">
    <source>
        <dbReference type="Pfam" id="PF05223"/>
    </source>
</evidence>
<feature type="domain" description="NTF2-like N-terminal transpeptidase" evidence="12">
    <location>
        <begin position="62"/>
        <end position="119"/>
    </location>
</feature>
<comment type="caution">
    <text evidence="13">The sequence shown here is derived from an EMBL/GenBank/DDBJ whole genome shotgun (WGS) entry which is preliminary data.</text>
</comment>
<dbReference type="EMBL" id="JACYXZ010000002">
    <property type="protein sequence ID" value="MBD8869349.1"/>
    <property type="molecule type" value="Genomic_DNA"/>
</dbReference>
<feature type="domain" description="Penicillin-binding protein dimerisation" evidence="11">
    <location>
        <begin position="128"/>
        <end position="283"/>
    </location>
</feature>
<evidence type="ECO:0000256" key="9">
    <source>
        <dbReference type="RuleBase" id="RU361140"/>
    </source>
</evidence>
<comment type="similarity">
    <text evidence="2">Belongs to the transpeptidase family.</text>
</comment>
<dbReference type="InterPro" id="IPR012338">
    <property type="entry name" value="Beta-lactam/transpept-like"/>
</dbReference>
<dbReference type="InterPro" id="IPR005311">
    <property type="entry name" value="PBP_dimer"/>
</dbReference>
<dbReference type="GO" id="GO:0008658">
    <property type="term" value="F:penicillin binding"/>
    <property type="evidence" value="ECO:0007669"/>
    <property type="project" value="InterPro"/>
</dbReference>
<dbReference type="InterPro" id="IPR001460">
    <property type="entry name" value="PCN-bd_Tpept"/>
</dbReference>
<evidence type="ECO:0000256" key="1">
    <source>
        <dbReference type="ARBA" id="ARBA00004370"/>
    </source>
</evidence>
<dbReference type="Pfam" id="PF00905">
    <property type="entry name" value="Transpeptidase"/>
    <property type="match status" value="1"/>
</dbReference>
<dbReference type="GO" id="GO:0017001">
    <property type="term" value="P:antibiotic catabolic process"/>
    <property type="evidence" value="ECO:0007669"/>
    <property type="project" value="InterPro"/>
</dbReference>
<evidence type="ECO:0000256" key="2">
    <source>
        <dbReference type="ARBA" id="ARBA00007171"/>
    </source>
</evidence>
<comment type="catalytic activity">
    <reaction evidence="9">
        <text>a beta-lactam + H2O = a substituted beta-amino acid</text>
        <dbReference type="Rhea" id="RHEA:20401"/>
        <dbReference type="ChEBI" id="CHEBI:15377"/>
        <dbReference type="ChEBI" id="CHEBI:35627"/>
        <dbReference type="ChEBI" id="CHEBI:140347"/>
        <dbReference type="EC" id="3.5.2.6"/>
    </reaction>
</comment>
<dbReference type="SUPFAM" id="SSF56519">
    <property type="entry name" value="Penicillin binding protein dimerisation domain"/>
    <property type="match status" value="1"/>
</dbReference>
<reference evidence="13" key="1">
    <citation type="submission" date="2020-09" db="EMBL/GenBank/DDBJ databases">
        <title>Nocardioides sp. strain MJB4 16S ribosomal RNA gene Genome sequencing and assembly.</title>
        <authorList>
            <person name="Kim I."/>
        </authorList>
    </citation>
    <scope>NUCLEOTIDE SEQUENCE</scope>
    <source>
        <strain evidence="13">MJB4</strain>
    </source>
</reference>
<keyword evidence="5" id="KW-0732">Signal</keyword>
<dbReference type="PANTHER" id="PTHR30627">
    <property type="entry name" value="PEPTIDOGLYCAN D,D-TRANSPEPTIDASE"/>
    <property type="match status" value="1"/>
</dbReference>
<dbReference type="Proteomes" id="UP000616839">
    <property type="component" value="Unassembled WGS sequence"/>
</dbReference>
<evidence type="ECO:0000259" key="11">
    <source>
        <dbReference type="Pfam" id="PF03717"/>
    </source>
</evidence>
<evidence type="ECO:0000313" key="13">
    <source>
        <dbReference type="EMBL" id="MBD8869349.1"/>
    </source>
</evidence>
<evidence type="ECO:0000256" key="8">
    <source>
        <dbReference type="ARBA" id="ARBA00023251"/>
    </source>
</evidence>
<keyword evidence="14" id="KW-1185">Reference proteome</keyword>